<dbReference type="InterPro" id="IPR057135">
    <property type="entry name" value="At4g27190-like_LRR"/>
</dbReference>
<evidence type="ECO:0000256" key="2">
    <source>
        <dbReference type="ARBA" id="ARBA00022614"/>
    </source>
</evidence>
<dbReference type="Pfam" id="PF23598">
    <property type="entry name" value="LRR_14"/>
    <property type="match status" value="1"/>
</dbReference>
<dbReference type="PRINTS" id="PR00364">
    <property type="entry name" value="DISEASERSIST"/>
</dbReference>
<dbReference type="Gene3D" id="1.10.8.430">
    <property type="entry name" value="Helical domain of apoptotic protease-activating factors"/>
    <property type="match status" value="2"/>
</dbReference>
<keyword evidence="4" id="KW-0611">Plant defense</keyword>
<dbReference type="GO" id="GO:0009626">
    <property type="term" value="P:plant-type hypersensitive response"/>
    <property type="evidence" value="ECO:0007669"/>
    <property type="project" value="UniProtKB-ARBA"/>
</dbReference>
<dbReference type="EMBL" id="JACMSC010000012">
    <property type="protein sequence ID" value="KAG6498355.1"/>
    <property type="molecule type" value="Genomic_DNA"/>
</dbReference>
<keyword evidence="9" id="KW-1185">Reference proteome</keyword>
<dbReference type="InterPro" id="IPR036388">
    <property type="entry name" value="WH-like_DNA-bd_sf"/>
</dbReference>
<dbReference type="InterPro" id="IPR003591">
    <property type="entry name" value="Leu-rich_rpt_typical-subtyp"/>
</dbReference>
<protein>
    <recommendedName>
        <fullName evidence="7">AAA+ ATPase domain-containing protein</fullName>
    </recommendedName>
</protein>
<evidence type="ECO:0000256" key="4">
    <source>
        <dbReference type="ARBA" id="ARBA00022821"/>
    </source>
</evidence>
<evidence type="ECO:0000313" key="9">
    <source>
        <dbReference type="Proteomes" id="UP000734854"/>
    </source>
</evidence>
<comment type="similarity">
    <text evidence="1">Belongs to the disease resistance NB-LRR family.</text>
</comment>
<dbReference type="Proteomes" id="UP000734854">
    <property type="component" value="Unassembled WGS sequence"/>
</dbReference>
<dbReference type="Pfam" id="PF23247">
    <property type="entry name" value="LRR_RPS2"/>
    <property type="match status" value="1"/>
</dbReference>
<dbReference type="Gene3D" id="3.30.70.100">
    <property type="match status" value="1"/>
</dbReference>
<dbReference type="GO" id="GO:0002758">
    <property type="term" value="P:innate immune response-activating signaling pathway"/>
    <property type="evidence" value="ECO:0007669"/>
    <property type="project" value="UniProtKB-ARBA"/>
</dbReference>
<dbReference type="InterPro" id="IPR032675">
    <property type="entry name" value="LRR_dom_sf"/>
</dbReference>
<dbReference type="SMART" id="SM00382">
    <property type="entry name" value="AAA"/>
    <property type="match status" value="2"/>
</dbReference>
<proteinExistence type="inferred from homology"/>
<feature type="coiled-coil region" evidence="6">
    <location>
        <begin position="22"/>
        <end position="70"/>
    </location>
</feature>
<dbReference type="Gene3D" id="3.80.10.10">
    <property type="entry name" value="Ribonuclease Inhibitor"/>
    <property type="match status" value="4"/>
</dbReference>
<dbReference type="InterPro" id="IPR003593">
    <property type="entry name" value="AAA+_ATPase"/>
</dbReference>
<feature type="domain" description="AAA+ ATPase" evidence="7">
    <location>
        <begin position="1253"/>
        <end position="1407"/>
    </location>
</feature>
<dbReference type="SUPFAM" id="SSF52540">
    <property type="entry name" value="P-loop containing nucleoside triphosphate hydrolases"/>
    <property type="match status" value="2"/>
</dbReference>
<dbReference type="Pfam" id="PF23559">
    <property type="entry name" value="WHD_DRP"/>
    <property type="match status" value="2"/>
</dbReference>
<comment type="caution">
    <text evidence="8">The sequence shown here is derived from an EMBL/GenBank/DDBJ whole genome shotgun (WGS) entry which is preliminary data.</text>
</comment>
<dbReference type="FunFam" id="1.10.10.10:FF:000322">
    <property type="entry name" value="Probable disease resistance protein At1g63360"/>
    <property type="match status" value="2"/>
</dbReference>
<dbReference type="PANTHER" id="PTHR33463:SF183">
    <property type="entry name" value="NB-ARC DOMAIN DISEASE RESISTANCE PROTEIN"/>
    <property type="match status" value="1"/>
</dbReference>
<evidence type="ECO:0000259" key="7">
    <source>
        <dbReference type="SMART" id="SM00382"/>
    </source>
</evidence>
<dbReference type="PANTHER" id="PTHR33463">
    <property type="entry name" value="NB-ARC DOMAIN-CONTAINING PROTEIN-RELATED"/>
    <property type="match status" value="1"/>
</dbReference>
<gene>
    <name evidence="8" type="ORF">ZIOFF_046267</name>
</gene>
<dbReference type="Gene3D" id="1.10.10.10">
    <property type="entry name" value="Winged helix-like DNA-binding domain superfamily/Winged helix DNA-binding domain"/>
    <property type="match status" value="1"/>
</dbReference>
<accession>A0A8J5L2F5</accession>
<sequence>MNPSINFGQFLNKIWDAASIYLARTRSRVEDLGRDAELLRAKLEDLNRAIDEAERNGQTATEEAQLWKRRSETFLSTEVVAAIQRDYGAMRCLGGWSWNCVSINRRATKKLEEVKELISRVDVSRVAAMLPPPSAVELPISNDIVGMQSDVIQIVNQIRDENVSVIGIYGMGGIGKTTLLKLINNHHREISKLKFDHVIWIVASQGCKLQKLQMDLAKNIGLNLKDDESEEGCACKLFNSLKEKNCLLFLDDIWETYDLYMLGMEKTHVEQGKEQKRKVVVFTTRSEQVCTGMKANVKKKVTGLASDKAWKLFLKNAGENVINSESRINRLAKEIAKECAGVPLALITVGRAMSAKRSWEAWNDALTQLKQSQMPDVTGMKKRDPMFAAFKLSYDSLEDDNMRVRLLCCSLWPEDFEIDKVELIQCWIGLGLIDEFDSINKIFDRGHSHIETLTFACLLELVHKEHAINIKMHDVIRDMALWMASDCGSNQHRWIVKAGARLYDLELENEQLQVVEQASFMHNYIRSLPSETPTFPKLSMLMLQQNLKLYLIPGSFFQALPVLTFLDLSGTNITMLPREINLLFELQHLNLNFTPIEALPANLSNLSKLKYLFLKGTMRLTQVPKGTISNLPLLKLLDLYESKYDNLAELKGFKGYRRYIGITIRTMMALEQLGSLRQLYTWKLQLENMKDLAYPRQLFKSITSNHNTRQSLERLEIVNILTGGELIVAQSNKDSEEGFECLRYMALIAVDDLQKITWKAVEPQIIFPNLHELIIAKCKMLRNITWAVQLPNLSVLKVSYCDEMEELISYVGSNVSSSIDLHLLSLAQLPKLNRISRRQLTFPYLERIYVSECPKLKKLQFGAEICQNKLKGIFGRKKWWENIKWENAKDKNSLTSYFKSSMQIIMLRLNIRGASFDMGDTNARAVAIKIALAIPGVMSAELDDECLIVRGEQLDPVEIVARLQNLFQAELLNGFSDLTDDLPVEAMELSGPRHAWLCSDLIASHPDHIAMAVELRFGVIVMAEDSIPSFVATHGSLEQSVSYMLSVDYWYETRSMPVPNSLLDCKSFSNHRLPNSFYTDCDPSICCFPSIAMSISFDIGQFLNKICHVASIHLARPRSSVEDLHIDAELLGAKLSDVDRAISEAAGNGKIVMEEALVWKRLAEAFVSKEAAIQRDYKEMRCLGGWSWNCVSINRRATEMKKMQELISRGNDIRVVAAPPPPPQLPVKLPISNNVVGMESNVIQIVNQIMDANVRVIGIYGMGGIGKTTLLKLICNHDEISKLKFEYVIWIVASKGCKLQKLQMDLAKKVGLKLEDDESEDDRASRLFDSLKEKNCLLFLDDIWESYDLYKLGMEEVPAEHGKERKRKVIVFTTRYEHICTGMNANVIKKVEGLSSDQAWELFLKYAREDVINSEPGINQLANEIAKECAGVPLALITVGRAMSSKRSWEVWNDALTQLRQSQMPELTGMKESDPMFAAFKLSYDSLEDDNMRARLLCCSLWPEDFEIDKVELIQCWIGLGLIAEFDSINKTFHRGHTHIETLTSACLLELADKKYATRIKMHDIIRDMTLWMASDCGFNQHKWIVKAQARFSQLELENEKWQVVERASFMHNDLSSLPRQTPIFPKLSMLMLQGNYKLSLIPGSFLQALPVLTFLDLSNTKITELPREINMLSELQHLNLNMTPVEALPAELSSLAKLKYLLLVRTNRLAKVPKGTISNLPLLKLLDLYESKYADLDELEEFKGCRRCIGITLQSVTTLDQLVSLQQLSTWKLQLKNMSDLAYPSQLFESIMSSHNIRKSLERLEIVSVQTGDELIVARNNRDREEGLECLRYMVLKAVDDLQEITWKAVKPQTVFPNLRELKISECKMLRNVTWVLQLPHLSVLTVSNCDKIEELISCVGDSVNSSSSLRLLSLAQLPKLNCISQQSLTFPYLERICVNSCPNLRKLPFGVEICQNKLKDIFGQTDWWNNIRWEDANDKISLTPYFKSTYMQKIVLKLNMEDAKSRAKALKTAVRIHGVVSVTLENDLLIMNGDQVDLVALSKTMRRNFGWVELISISEMVD</sequence>
<dbReference type="FunFam" id="3.40.50.300:FF:001091">
    <property type="entry name" value="Probable disease resistance protein At1g61300"/>
    <property type="match status" value="2"/>
</dbReference>
<evidence type="ECO:0000256" key="6">
    <source>
        <dbReference type="SAM" id="Coils"/>
    </source>
</evidence>
<dbReference type="SMART" id="SM00369">
    <property type="entry name" value="LRR_TYP"/>
    <property type="match status" value="4"/>
</dbReference>
<dbReference type="InterPro" id="IPR002182">
    <property type="entry name" value="NB-ARC"/>
</dbReference>
<evidence type="ECO:0000256" key="3">
    <source>
        <dbReference type="ARBA" id="ARBA00022737"/>
    </source>
</evidence>
<organism evidence="8 9">
    <name type="scientific">Zingiber officinale</name>
    <name type="common">Ginger</name>
    <name type="synonym">Amomum zingiber</name>
    <dbReference type="NCBI Taxonomy" id="94328"/>
    <lineage>
        <taxon>Eukaryota</taxon>
        <taxon>Viridiplantae</taxon>
        <taxon>Streptophyta</taxon>
        <taxon>Embryophyta</taxon>
        <taxon>Tracheophyta</taxon>
        <taxon>Spermatophyta</taxon>
        <taxon>Magnoliopsida</taxon>
        <taxon>Liliopsida</taxon>
        <taxon>Zingiberales</taxon>
        <taxon>Zingiberaceae</taxon>
        <taxon>Zingiber</taxon>
    </lineage>
</organism>
<evidence type="ECO:0000256" key="1">
    <source>
        <dbReference type="ARBA" id="ARBA00008894"/>
    </source>
</evidence>
<dbReference type="Pfam" id="PF00931">
    <property type="entry name" value="NB-ARC"/>
    <property type="match status" value="2"/>
</dbReference>
<dbReference type="GO" id="GO:0042742">
    <property type="term" value="P:defense response to bacterium"/>
    <property type="evidence" value="ECO:0007669"/>
    <property type="project" value="UniProtKB-ARBA"/>
</dbReference>
<keyword evidence="5" id="KW-0067">ATP-binding</keyword>
<keyword evidence="5" id="KW-0547">Nucleotide-binding</keyword>
<keyword evidence="2" id="KW-0433">Leucine-rich repeat</keyword>
<evidence type="ECO:0000256" key="5">
    <source>
        <dbReference type="ARBA" id="ARBA00022840"/>
    </source>
</evidence>
<dbReference type="Gene3D" id="3.40.50.300">
    <property type="entry name" value="P-loop containing nucleotide triphosphate hydrolases"/>
    <property type="match status" value="2"/>
</dbReference>
<dbReference type="InterPro" id="IPR050905">
    <property type="entry name" value="Plant_NBS-LRR"/>
</dbReference>
<dbReference type="SUPFAM" id="SSF52058">
    <property type="entry name" value="L domain-like"/>
    <property type="match status" value="2"/>
</dbReference>
<evidence type="ECO:0000313" key="8">
    <source>
        <dbReference type="EMBL" id="KAG6498355.1"/>
    </source>
</evidence>
<dbReference type="InterPro" id="IPR055414">
    <property type="entry name" value="LRR_R13L4/SHOC2-like"/>
</dbReference>
<reference evidence="8 9" key="1">
    <citation type="submission" date="2020-08" db="EMBL/GenBank/DDBJ databases">
        <title>Plant Genome Project.</title>
        <authorList>
            <person name="Zhang R.-G."/>
        </authorList>
    </citation>
    <scope>NUCLEOTIDE SEQUENCE [LARGE SCALE GENOMIC DNA]</scope>
    <source>
        <tissue evidence="8">Rhizome</tissue>
    </source>
</reference>
<dbReference type="InterPro" id="IPR058922">
    <property type="entry name" value="WHD_DRP"/>
</dbReference>
<dbReference type="GO" id="GO:0043531">
    <property type="term" value="F:ADP binding"/>
    <property type="evidence" value="ECO:0007669"/>
    <property type="project" value="InterPro"/>
</dbReference>
<name>A0A8J5L2F5_ZINOF</name>
<keyword evidence="6" id="KW-0175">Coiled coil</keyword>
<dbReference type="InterPro" id="IPR027417">
    <property type="entry name" value="P-loop_NTPase"/>
</dbReference>
<dbReference type="GO" id="GO:0005524">
    <property type="term" value="F:ATP binding"/>
    <property type="evidence" value="ECO:0007669"/>
    <property type="project" value="UniProtKB-KW"/>
</dbReference>
<keyword evidence="3" id="KW-0677">Repeat</keyword>
<feature type="domain" description="AAA+ ATPase" evidence="7">
    <location>
        <begin position="162"/>
        <end position="316"/>
    </location>
</feature>
<dbReference type="InterPro" id="IPR042197">
    <property type="entry name" value="Apaf_helical"/>
</dbReference>